<reference evidence="2 3" key="1">
    <citation type="submission" date="2021-05" db="EMBL/GenBank/DDBJ databases">
        <title>Complete Genome Sequence of Stenotrophomonas pavanii strain Y.</title>
        <authorList>
            <person name="Dohra H."/>
            <person name="Mohad Din A.R.J."/>
            <person name="Suzuki K."/>
            <person name="Fatma A."/>
            <person name="Honjyo M."/>
            <person name="Nishimura T."/>
            <person name="Moriuch R."/>
            <person name="Masuda K."/>
            <person name="Minoura A."/>
            <person name="Tashiro Y."/>
            <person name="Futamata H."/>
        </authorList>
    </citation>
    <scope>NUCLEOTIDE SEQUENCE [LARGE SCALE GENOMIC DNA]</scope>
    <source>
        <strain evidence="3">Y</strain>
    </source>
</reference>
<protein>
    <recommendedName>
        <fullName evidence="4">Cardiolipin synthase N-terminal domain-containing protein</fullName>
    </recommendedName>
</protein>
<dbReference type="RefSeq" id="WP_231353085.1">
    <property type="nucleotide sequence ID" value="NZ_AP024684.1"/>
</dbReference>
<evidence type="ECO:0008006" key="4">
    <source>
        <dbReference type="Google" id="ProtNLM"/>
    </source>
</evidence>
<evidence type="ECO:0000313" key="2">
    <source>
        <dbReference type="EMBL" id="BCX43977.1"/>
    </source>
</evidence>
<gene>
    <name evidence="2" type="ORF">STNY_R21760</name>
</gene>
<feature type="transmembrane region" description="Helical" evidence="1">
    <location>
        <begin position="15"/>
        <end position="39"/>
    </location>
</feature>
<evidence type="ECO:0000256" key="1">
    <source>
        <dbReference type="SAM" id="Phobius"/>
    </source>
</evidence>
<sequence>MAAIFAMHAIRSGQILYWLILLFSFPLLGSVVYFLAICFPEVRHSRGGRQVVRHARSHNAAGLERTKVALKAY</sequence>
<accession>A0ABM7R2J4</accession>
<dbReference type="EMBL" id="AP024684">
    <property type="protein sequence ID" value="BCX43977.1"/>
    <property type="molecule type" value="Genomic_DNA"/>
</dbReference>
<name>A0ABM7R2J4_9GAMM</name>
<keyword evidence="3" id="KW-1185">Reference proteome</keyword>
<proteinExistence type="predicted"/>
<keyword evidence="1" id="KW-0472">Membrane</keyword>
<keyword evidence="1" id="KW-1133">Transmembrane helix</keyword>
<keyword evidence="1" id="KW-0812">Transmembrane</keyword>
<evidence type="ECO:0000313" key="3">
    <source>
        <dbReference type="Proteomes" id="UP000825066"/>
    </source>
</evidence>
<organism evidence="2 3">
    <name type="scientific">Stenotrophomonas pavanii</name>
    <dbReference type="NCBI Taxonomy" id="487698"/>
    <lineage>
        <taxon>Bacteria</taxon>
        <taxon>Pseudomonadati</taxon>
        <taxon>Pseudomonadota</taxon>
        <taxon>Gammaproteobacteria</taxon>
        <taxon>Lysobacterales</taxon>
        <taxon>Lysobacteraceae</taxon>
        <taxon>Stenotrophomonas</taxon>
    </lineage>
</organism>
<dbReference type="Proteomes" id="UP000825066">
    <property type="component" value="Chromosome"/>
</dbReference>